<evidence type="ECO:0000256" key="13">
    <source>
        <dbReference type="RuleBase" id="RU000696"/>
    </source>
</evidence>
<evidence type="ECO:0000256" key="5">
    <source>
        <dbReference type="ARBA" id="ARBA00022679"/>
    </source>
</evidence>
<evidence type="ECO:0000256" key="11">
    <source>
        <dbReference type="ARBA" id="ARBA00022842"/>
    </source>
</evidence>
<dbReference type="PANTHER" id="PTHR11406:SF32">
    <property type="entry name" value="PHOSPHOGLYCERATE KINASE"/>
    <property type="match status" value="1"/>
</dbReference>
<dbReference type="Gene3D" id="3.40.50.1260">
    <property type="entry name" value="Phosphoglycerate kinase, N-terminal domain"/>
    <property type="match status" value="2"/>
</dbReference>
<dbReference type="Pfam" id="PF00162">
    <property type="entry name" value="PGK"/>
    <property type="match status" value="1"/>
</dbReference>
<dbReference type="InterPro" id="IPR029063">
    <property type="entry name" value="SAM-dependent_MTases_sf"/>
</dbReference>
<comment type="cofactor">
    <cofactor evidence="2">
        <name>Mg(2+)</name>
        <dbReference type="ChEBI" id="CHEBI:18420"/>
    </cofactor>
</comment>
<keyword evidence="5 12" id="KW-0808">Transferase</keyword>
<keyword evidence="7" id="KW-0819">tRNA processing</keyword>
<comment type="caution">
    <text evidence="14">The sequence shown here is derived from an EMBL/GenBank/DDBJ whole genome shotgun (WGS) entry which is preliminary data.</text>
</comment>
<comment type="similarity">
    <text evidence="3 12">Belongs to the phosphoglycerate kinase family.</text>
</comment>
<evidence type="ECO:0000256" key="12">
    <source>
        <dbReference type="RuleBase" id="RU000532"/>
    </source>
</evidence>
<name>A0A314ZMQ5_PRUYE</name>
<organism evidence="14 15">
    <name type="scientific">Prunus yedoensis var. nudiflora</name>
    <dbReference type="NCBI Taxonomy" id="2094558"/>
    <lineage>
        <taxon>Eukaryota</taxon>
        <taxon>Viridiplantae</taxon>
        <taxon>Streptophyta</taxon>
        <taxon>Embryophyta</taxon>
        <taxon>Tracheophyta</taxon>
        <taxon>Spermatophyta</taxon>
        <taxon>Magnoliopsida</taxon>
        <taxon>eudicotyledons</taxon>
        <taxon>Gunneridae</taxon>
        <taxon>Pentapetalae</taxon>
        <taxon>rosids</taxon>
        <taxon>fabids</taxon>
        <taxon>Rosales</taxon>
        <taxon>Rosaceae</taxon>
        <taxon>Amygdaloideae</taxon>
        <taxon>Amygdaleae</taxon>
        <taxon>Prunus</taxon>
    </lineage>
</organism>
<dbReference type="InterPro" id="IPR001576">
    <property type="entry name" value="Phosphoglycerate_kinase"/>
</dbReference>
<dbReference type="Proteomes" id="UP000250321">
    <property type="component" value="Unassembled WGS sequence"/>
</dbReference>
<dbReference type="InterPro" id="IPR003358">
    <property type="entry name" value="tRNA_(Gua-N-7)_MeTrfase_Trmb"/>
</dbReference>
<dbReference type="AlphaFoldDB" id="A0A314ZMQ5"/>
<evidence type="ECO:0000256" key="9">
    <source>
        <dbReference type="ARBA" id="ARBA00022777"/>
    </source>
</evidence>
<accession>A0A314ZMQ5</accession>
<evidence type="ECO:0000256" key="7">
    <source>
        <dbReference type="ARBA" id="ARBA00022694"/>
    </source>
</evidence>
<keyword evidence="6" id="KW-0949">S-adenosyl-L-methionine</keyword>
<keyword evidence="8" id="KW-0547">Nucleotide-binding</keyword>
<dbReference type="EMBL" id="PJQY01001364">
    <property type="protein sequence ID" value="PQQ03236.1"/>
    <property type="molecule type" value="Genomic_DNA"/>
</dbReference>
<evidence type="ECO:0000256" key="2">
    <source>
        <dbReference type="ARBA" id="ARBA00001946"/>
    </source>
</evidence>
<keyword evidence="4" id="KW-0489">Methyltransferase</keyword>
<dbReference type="STRING" id="2094558.A0A314ZMQ5"/>
<dbReference type="Pfam" id="PF02390">
    <property type="entry name" value="Methyltransf_4"/>
    <property type="match status" value="1"/>
</dbReference>
<evidence type="ECO:0000313" key="15">
    <source>
        <dbReference type="Proteomes" id="UP000250321"/>
    </source>
</evidence>
<dbReference type="GO" id="GO:0005524">
    <property type="term" value="F:ATP binding"/>
    <property type="evidence" value="ECO:0007669"/>
    <property type="project" value="UniProtKB-KW"/>
</dbReference>
<evidence type="ECO:0000256" key="4">
    <source>
        <dbReference type="ARBA" id="ARBA00022603"/>
    </source>
</evidence>
<dbReference type="EC" id="2.7.2.3" evidence="12"/>
<keyword evidence="11" id="KW-0460">Magnesium</keyword>
<dbReference type="GO" id="GO:0006094">
    <property type="term" value="P:gluconeogenesis"/>
    <property type="evidence" value="ECO:0007669"/>
    <property type="project" value="TreeGrafter"/>
</dbReference>
<keyword evidence="9 12" id="KW-0418">Kinase</keyword>
<evidence type="ECO:0000256" key="10">
    <source>
        <dbReference type="ARBA" id="ARBA00022840"/>
    </source>
</evidence>
<gene>
    <name evidence="14" type="ORF">Pyn_31581</name>
</gene>
<dbReference type="OrthoDB" id="275353at2759"/>
<comment type="catalytic activity">
    <reaction evidence="12">
        <text>(2R)-3-phosphoglycerate + ATP = (2R)-3-phospho-glyceroyl phosphate + ADP</text>
        <dbReference type="Rhea" id="RHEA:14801"/>
        <dbReference type="ChEBI" id="CHEBI:30616"/>
        <dbReference type="ChEBI" id="CHEBI:57604"/>
        <dbReference type="ChEBI" id="CHEBI:58272"/>
        <dbReference type="ChEBI" id="CHEBI:456216"/>
        <dbReference type="EC" id="2.7.2.3"/>
    </reaction>
</comment>
<reference evidence="14 15" key="1">
    <citation type="submission" date="2018-02" db="EMBL/GenBank/DDBJ databases">
        <title>Draft genome of wild Prunus yedoensis var. nudiflora.</title>
        <authorList>
            <person name="Baek S."/>
            <person name="Kim J.-H."/>
            <person name="Choi K."/>
            <person name="Kim G.-B."/>
            <person name="Cho A."/>
            <person name="Jang H."/>
            <person name="Shin C.-H."/>
            <person name="Yu H.-J."/>
            <person name="Mun J.-H."/>
        </authorList>
    </citation>
    <scope>NUCLEOTIDE SEQUENCE [LARGE SCALE GENOMIC DNA]</scope>
    <source>
        <strain evidence="15">cv. Jeju island</strain>
        <tissue evidence="14">Leaf</tissue>
    </source>
</reference>
<dbReference type="SUPFAM" id="SSF53335">
    <property type="entry name" value="S-adenosyl-L-methionine-dependent methyltransferases"/>
    <property type="match status" value="1"/>
</dbReference>
<evidence type="ECO:0000256" key="3">
    <source>
        <dbReference type="ARBA" id="ARBA00008982"/>
    </source>
</evidence>
<comment type="catalytic activity">
    <reaction evidence="1">
        <text>guanosine(46) in tRNA + S-adenosyl-L-methionine = N(7)-methylguanosine(46) in tRNA + S-adenosyl-L-homocysteine</text>
        <dbReference type="Rhea" id="RHEA:42708"/>
        <dbReference type="Rhea" id="RHEA-COMP:10188"/>
        <dbReference type="Rhea" id="RHEA-COMP:10189"/>
        <dbReference type="ChEBI" id="CHEBI:57856"/>
        <dbReference type="ChEBI" id="CHEBI:59789"/>
        <dbReference type="ChEBI" id="CHEBI:74269"/>
        <dbReference type="ChEBI" id="CHEBI:74480"/>
        <dbReference type="EC" id="2.1.1.33"/>
    </reaction>
</comment>
<dbReference type="GO" id="GO:0008176">
    <property type="term" value="F:tRNA (guanine(46)-N7)-methyltransferase activity"/>
    <property type="evidence" value="ECO:0007669"/>
    <property type="project" value="UniProtKB-EC"/>
</dbReference>
<evidence type="ECO:0000313" key="14">
    <source>
        <dbReference type="EMBL" id="PQQ03236.1"/>
    </source>
</evidence>
<dbReference type="SUPFAM" id="SSF53748">
    <property type="entry name" value="Phosphoglycerate kinase"/>
    <property type="match status" value="1"/>
</dbReference>
<dbReference type="GO" id="GO:0043531">
    <property type="term" value="F:ADP binding"/>
    <property type="evidence" value="ECO:0007669"/>
    <property type="project" value="TreeGrafter"/>
</dbReference>
<keyword evidence="15" id="KW-1185">Reference proteome</keyword>
<protein>
    <recommendedName>
        <fullName evidence="12">Phosphoglycerate kinase</fullName>
        <ecNumber evidence="12">2.7.2.3</ecNumber>
    </recommendedName>
</protein>
<evidence type="ECO:0000256" key="1">
    <source>
        <dbReference type="ARBA" id="ARBA00000142"/>
    </source>
</evidence>
<evidence type="ECO:0000256" key="8">
    <source>
        <dbReference type="ARBA" id="ARBA00022741"/>
    </source>
</evidence>
<dbReference type="FunFam" id="3.40.50.1260:FF:000013">
    <property type="entry name" value="Phosphoglycerate kinase"/>
    <property type="match status" value="1"/>
</dbReference>
<dbReference type="GO" id="GO:0005829">
    <property type="term" value="C:cytosol"/>
    <property type="evidence" value="ECO:0007669"/>
    <property type="project" value="TreeGrafter"/>
</dbReference>
<dbReference type="FunFam" id="3.40.50.150:FF:000194">
    <property type="entry name" value="Phosphoglycerate kinase"/>
    <property type="match status" value="1"/>
</dbReference>
<comment type="subunit">
    <text evidence="13">Monomer.</text>
</comment>
<dbReference type="PROSITE" id="PS51625">
    <property type="entry name" value="SAM_MT_TRMB"/>
    <property type="match status" value="1"/>
</dbReference>
<dbReference type="InterPro" id="IPR036043">
    <property type="entry name" value="Phosphoglycerate_kinase_sf"/>
</dbReference>
<dbReference type="PANTHER" id="PTHR11406">
    <property type="entry name" value="PHOSPHOGLYCERATE KINASE"/>
    <property type="match status" value="1"/>
</dbReference>
<proteinExistence type="inferred from homology"/>
<sequence length="653" mass="73107">MGHLVNLLQLQTTLFFSNSPTCSSIALKPHAFEYLKANVLTSKCKAFGGGEMDALPHLQTLRKFPREELVAKVVLVRFDSTLLLREQGEDHRFQPSALFTIKYLHHSGAKVVLVSDWSVKTNPRLFVAQSVAEFLSSLLEYKVVPVQYISQNVVSKREGFEKGEILLLENLSEFRGEVANCSKFSQALSSGVDIFVNDYFSRSHKILASTCGVARFCYANLAGFHFEESLSQLRRTTESNTKPHVAIIGGGNLFDKAAALHSLASRCDGLVFVGMMSFQIMHALGLPVPLNLVEHGVLKEALDIVQVAHIRNVQILYPKDFWCKNDHLPKQLEIFPAHRILDGWVPVDIGPASFVEMKSMLSRCKKVTWIGPVKFRTSNCTKVASELAQMLNQLSQSNCNITVVGNKACEAMVKESNSTFNFTMIKDASVVWEFLKGKKLPGVMALDRAYPFDIDWSDAYSDPAQPLVVDIGSGNGMFLLGMAKTRKDLNFLGLEINKKLVKRCLDSVHWCGIRNGYFITTNATSTFRSIISSYPGKLVLVSIQCPNPDFNEPDHRWSMLQRSLVEAVADLLTANGKVFLQSDIEAVSLRMKEQFQRYGKGKLTAVHEQSFAITNRGWLKDNPFGVRSDWEQHVLARGDPMYRLMLCKSTTTE</sequence>
<dbReference type="InterPro" id="IPR015824">
    <property type="entry name" value="Phosphoglycerate_kinase_N"/>
</dbReference>
<evidence type="ECO:0000256" key="6">
    <source>
        <dbReference type="ARBA" id="ARBA00022691"/>
    </source>
</evidence>
<dbReference type="GO" id="GO:0004618">
    <property type="term" value="F:phosphoglycerate kinase activity"/>
    <property type="evidence" value="ECO:0007669"/>
    <property type="project" value="UniProtKB-EC"/>
</dbReference>
<dbReference type="PRINTS" id="PR00477">
    <property type="entry name" value="PHGLYCKINASE"/>
</dbReference>
<dbReference type="Gene3D" id="3.40.50.150">
    <property type="entry name" value="Vaccinia Virus protein VP39"/>
    <property type="match status" value="1"/>
</dbReference>
<keyword evidence="10" id="KW-0067">ATP-binding</keyword>
<dbReference type="GO" id="GO:0006096">
    <property type="term" value="P:glycolytic process"/>
    <property type="evidence" value="ECO:0007669"/>
    <property type="project" value="InterPro"/>
</dbReference>